<name>A0AAD7AMZ9_9AGAR</name>
<sequence length="151" mass="17825">MTMSDRPASNTLEATNNQVASGSKKTKKTKPLSTATMAARRQASARYRQKNLDEERDKARERMAKLRQRVNKDESLAEEFRARAREASRTFRQRHADTLAHRQRIICMEAYGKKHGHRAWLERRQQLEARRAEAQELEEFCRHEAETRRFL</sequence>
<reference evidence="3" key="1">
    <citation type="submission" date="2023-03" db="EMBL/GenBank/DDBJ databases">
        <title>Massive genome expansion in bonnet fungi (Mycena s.s.) driven by repeated elements and novel gene families across ecological guilds.</title>
        <authorList>
            <consortium name="Lawrence Berkeley National Laboratory"/>
            <person name="Harder C.B."/>
            <person name="Miyauchi S."/>
            <person name="Viragh M."/>
            <person name="Kuo A."/>
            <person name="Thoen E."/>
            <person name="Andreopoulos B."/>
            <person name="Lu D."/>
            <person name="Skrede I."/>
            <person name="Drula E."/>
            <person name="Henrissat B."/>
            <person name="Morin E."/>
            <person name="Kohler A."/>
            <person name="Barry K."/>
            <person name="LaButti K."/>
            <person name="Morin E."/>
            <person name="Salamov A."/>
            <person name="Lipzen A."/>
            <person name="Mereny Z."/>
            <person name="Hegedus B."/>
            <person name="Baldrian P."/>
            <person name="Stursova M."/>
            <person name="Weitz H."/>
            <person name="Taylor A."/>
            <person name="Grigoriev I.V."/>
            <person name="Nagy L.G."/>
            <person name="Martin F."/>
            <person name="Kauserud H."/>
        </authorList>
    </citation>
    <scope>NUCLEOTIDE SEQUENCE</scope>
    <source>
        <strain evidence="3">CBHHK002</strain>
    </source>
</reference>
<feature type="compositionally biased region" description="Polar residues" evidence="2">
    <location>
        <begin position="1"/>
        <end position="23"/>
    </location>
</feature>
<keyword evidence="4" id="KW-1185">Reference proteome</keyword>
<evidence type="ECO:0000256" key="2">
    <source>
        <dbReference type="SAM" id="MobiDB-lite"/>
    </source>
</evidence>
<dbReference type="EMBL" id="JARIHO010000004">
    <property type="protein sequence ID" value="KAJ7363033.1"/>
    <property type="molecule type" value="Genomic_DNA"/>
</dbReference>
<organism evidence="3 4">
    <name type="scientific">Mycena albidolilacea</name>
    <dbReference type="NCBI Taxonomy" id="1033008"/>
    <lineage>
        <taxon>Eukaryota</taxon>
        <taxon>Fungi</taxon>
        <taxon>Dikarya</taxon>
        <taxon>Basidiomycota</taxon>
        <taxon>Agaricomycotina</taxon>
        <taxon>Agaricomycetes</taxon>
        <taxon>Agaricomycetidae</taxon>
        <taxon>Agaricales</taxon>
        <taxon>Marasmiineae</taxon>
        <taxon>Mycenaceae</taxon>
        <taxon>Mycena</taxon>
    </lineage>
</organism>
<evidence type="ECO:0000256" key="1">
    <source>
        <dbReference type="SAM" id="Coils"/>
    </source>
</evidence>
<dbReference type="Proteomes" id="UP001218218">
    <property type="component" value="Unassembled WGS sequence"/>
</dbReference>
<keyword evidence="1" id="KW-0175">Coiled coil</keyword>
<accession>A0AAD7AMZ9</accession>
<dbReference type="AlphaFoldDB" id="A0AAD7AMZ9"/>
<protein>
    <submittedName>
        <fullName evidence="3">Uncharacterized protein</fullName>
    </submittedName>
</protein>
<gene>
    <name evidence="3" type="ORF">DFH08DRAFT_800030</name>
</gene>
<evidence type="ECO:0000313" key="3">
    <source>
        <dbReference type="EMBL" id="KAJ7363033.1"/>
    </source>
</evidence>
<feature type="region of interest" description="Disordered" evidence="2">
    <location>
        <begin position="1"/>
        <end position="57"/>
    </location>
</feature>
<feature type="coiled-coil region" evidence="1">
    <location>
        <begin position="117"/>
        <end position="144"/>
    </location>
</feature>
<evidence type="ECO:0000313" key="4">
    <source>
        <dbReference type="Proteomes" id="UP001218218"/>
    </source>
</evidence>
<proteinExistence type="predicted"/>
<comment type="caution">
    <text evidence="3">The sequence shown here is derived from an EMBL/GenBank/DDBJ whole genome shotgun (WGS) entry which is preliminary data.</text>
</comment>